<evidence type="ECO:0000313" key="2">
    <source>
        <dbReference type="EMBL" id="MCQ4839022.1"/>
    </source>
</evidence>
<dbReference type="InterPro" id="IPR036551">
    <property type="entry name" value="Flavin_trans-like"/>
</dbReference>
<dbReference type="EMBL" id="JANFZH010000006">
    <property type="protein sequence ID" value="MCQ4839022.1"/>
    <property type="molecule type" value="Genomic_DNA"/>
</dbReference>
<organism evidence="2 3">
    <name type="scientific">Neglectibacter timonensis</name>
    <dbReference type="NCBI Taxonomy" id="1776382"/>
    <lineage>
        <taxon>Bacteria</taxon>
        <taxon>Bacillati</taxon>
        <taxon>Bacillota</taxon>
        <taxon>Clostridia</taxon>
        <taxon>Eubacteriales</taxon>
        <taxon>Oscillospiraceae</taxon>
        <taxon>Neglectibacter</taxon>
    </lineage>
</organism>
<accession>A0ABT1RWH3</accession>
<evidence type="ECO:0000259" key="1">
    <source>
        <dbReference type="Pfam" id="PF02441"/>
    </source>
</evidence>
<dbReference type="Pfam" id="PF02441">
    <property type="entry name" value="Flavoprotein"/>
    <property type="match status" value="1"/>
</dbReference>
<protein>
    <submittedName>
        <fullName evidence="2">Dipicolinate synthase subunit B</fullName>
    </submittedName>
</protein>
<feature type="domain" description="Flavoprotein" evidence="1">
    <location>
        <begin position="3"/>
        <end position="163"/>
    </location>
</feature>
<evidence type="ECO:0000313" key="3">
    <source>
        <dbReference type="Proteomes" id="UP001524473"/>
    </source>
</evidence>
<dbReference type="NCBIfam" id="TIGR02852">
    <property type="entry name" value="spore_dpaB"/>
    <property type="match status" value="1"/>
</dbReference>
<dbReference type="InterPro" id="IPR014214">
    <property type="entry name" value="Dipicolinic_acid_synth_B"/>
</dbReference>
<dbReference type="InterPro" id="IPR003382">
    <property type="entry name" value="Flavoprotein"/>
</dbReference>
<comment type="caution">
    <text evidence="2">The sequence shown here is derived from an EMBL/GenBank/DDBJ whole genome shotgun (WGS) entry which is preliminary data.</text>
</comment>
<dbReference type="RefSeq" id="WP_066865604.1">
    <property type="nucleotide sequence ID" value="NZ_CABKVV010000014.1"/>
</dbReference>
<dbReference type="SUPFAM" id="SSF52507">
    <property type="entry name" value="Homo-oligomeric flavin-containing Cys decarboxylases, HFCD"/>
    <property type="match status" value="1"/>
</dbReference>
<dbReference type="GeneID" id="90533006"/>
<name>A0ABT1RWH3_9FIRM</name>
<keyword evidence="3" id="KW-1185">Reference proteome</keyword>
<sequence>MIKTVGFAMCGSFCTMQKAVDEMRTLSEQYAILPVMSQNVYETDTRFGKAKDFIDEVEKISGRQVLHSIVSTEPIGPKGLVDVMVVMPCTGNTLSKIANGITDTSVTMAVKSSLRIGIPVVLGLATNDAMGASGTNIAKLFNTKNVYLVPLHQDDPIKKPFSLVSDFSLLPQTIEAALKGRQLQPFYR</sequence>
<gene>
    <name evidence="2" type="ORF">NE695_03715</name>
</gene>
<proteinExistence type="predicted"/>
<dbReference type="NCBIfam" id="NF006161">
    <property type="entry name" value="PRK08305.1"/>
    <property type="match status" value="1"/>
</dbReference>
<dbReference type="Gene3D" id="3.40.50.1950">
    <property type="entry name" value="Flavin prenyltransferase-like"/>
    <property type="match status" value="1"/>
</dbReference>
<reference evidence="2 3" key="1">
    <citation type="submission" date="2022-06" db="EMBL/GenBank/DDBJ databases">
        <title>Isolation of gut microbiota from human fecal samples.</title>
        <authorList>
            <person name="Pamer E.G."/>
            <person name="Barat B."/>
            <person name="Waligurski E."/>
            <person name="Medina S."/>
            <person name="Paddock L."/>
            <person name="Mostad J."/>
        </authorList>
    </citation>
    <scope>NUCLEOTIDE SEQUENCE [LARGE SCALE GENOMIC DNA]</scope>
    <source>
        <strain evidence="2 3">DFI.9.73</strain>
    </source>
</reference>
<dbReference type="Proteomes" id="UP001524473">
    <property type="component" value="Unassembled WGS sequence"/>
</dbReference>